<sequence>MILLTGANGLIGSFIAKKFLAEGISVRAIRRAGSDLSLVQDVESEIEWVEGDVLDVSSLEIALQDCTQVVHAAAMVSFSPKEKAKLYQVNVEGTANVVNACLHAGIQKLAYISSVAALGRPAQQSTNPDRPTVVNENQKWEDSPLNSHYAISKYQAELEVWRGISEGLPAVIVNPSVVIGEGDWHRSSTALFKYVYDEKPFYTNGTLNYVDVLDVAEAIYQLLQSDIQDERFIVSGGKTSYKHFFELIAQYMGKNAPRYGVTPMLAEVAWRWEAFKAVFTQKQPLVTKETARTSQLHFFYPSTKLEQSLNFQFHSLEASVQRIAEQLLKVEQEPKTV</sequence>
<reference evidence="3" key="1">
    <citation type="submission" date="2018-02" db="EMBL/GenBank/DDBJ databases">
        <title>Genome sequencing of Solimonas sp. HR-BB.</title>
        <authorList>
            <person name="Lee Y."/>
            <person name="Jeon C.O."/>
        </authorList>
    </citation>
    <scope>NUCLEOTIDE SEQUENCE [LARGE SCALE GENOMIC DNA]</scope>
    <source>
        <strain evidence="3">HR-U</strain>
    </source>
</reference>
<evidence type="ECO:0000259" key="1">
    <source>
        <dbReference type="Pfam" id="PF01370"/>
    </source>
</evidence>
<dbReference type="GO" id="GO:0005737">
    <property type="term" value="C:cytoplasm"/>
    <property type="evidence" value="ECO:0007669"/>
    <property type="project" value="TreeGrafter"/>
</dbReference>
<dbReference type="EMBL" id="PTRA01000001">
    <property type="protein sequence ID" value="PQA61022.1"/>
    <property type="molecule type" value="Genomic_DNA"/>
</dbReference>
<dbReference type="SUPFAM" id="SSF51735">
    <property type="entry name" value="NAD(P)-binding Rossmann-fold domains"/>
    <property type="match status" value="1"/>
</dbReference>
<organism evidence="2 3">
    <name type="scientific">Siphonobacter curvatus</name>
    <dbReference type="NCBI Taxonomy" id="2094562"/>
    <lineage>
        <taxon>Bacteria</taxon>
        <taxon>Pseudomonadati</taxon>
        <taxon>Bacteroidota</taxon>
        <taxon>Cytophagia</taxon>
        <taxon>Cytophagales</taxon>
        <taxon>Cytophagaceae</taxon>
        <taxon>Siphonobacter</taxon>
    </lineage>
</organism>
<evidence type="ECO:0000313" key="2">
    <source>
        <dbReference type="EMBL" id="PQA61022.1"/>
    </source>
</evidence>
<dbReference type="Pfam" id="PF01370">
    <property type="entry name" value="Epimerase"/>
    <property type="match status" value="1"/>
</dbReference>
<accession>A0A2S7ITM0</accession>
<keyword evidence="3" id="KW-1185">Reference proteome</keyword>
<gene>
    <name evidence="2" type="ORF">C5O19_06620</name>
</gene>
<dbReference type="InterPro" id="IPR036291">
    <property type="entry name" value="NAD(P)-bd_dom_sf"/>
</dbReference>
<feature type="domain" description="NAD-dependent epimerase/dehydratase" evidence="1">
    <location>
        <begin position="2"/>
        <end position="225"/>
    </location>
</feature>
<dbReference type="Gene3D" id="3.40.50.720">
    <property type="entry name" value="NAD(P)-binding Rossmann-like Domain"/>
    <property type="match status" value="1"/>
</dbReference>
<protein>
    <submittedName>
        <fullName evidence="2">Epimerase</fullName>
    </submittedName>
</protein>
<dbReference type="PANTHER" id="PTHR48079:SF6">
    <property type="entry name" value="NAD(P)-BINDING DOMAIN-CONTAINING PROTEIN-RELATED"/>
    <property type="match status" value="1"/>
</dbReference>
<dbReference type="Proteomes" id="UP000239590">
    <property type="component" value="Unassembled WGS sequence"/>
</dbReference>
<evidence type="ECO:0000313" key="3">
    <source>
        <dbReference type="Proteomes" id="UP000239590"/>
    </source>
</evidence>
<dbReference type="RefSeq" id="WP_104713935.1">
    <property type="nucleotide sequence ID" value="NZ_PTRA01000001.1"/>
</dbReference>
<dbReference type="InterPro" id="IPR051783">
    <property type="entry name" value="NAD(P)-dependent_oxidoreduct"/>
</dbReference>
<name>A0A2S7ITM0_9BACT</name>
<dbReference type="GO" id="GO:0004029">
    <property type="term" value="F:aldehyde dehydrogenase (NAD+) activity"/>
    <property type="evidence" value="ECO:0007669"/>
    <property type="project" value="TreeGrafter"/>
</dbReference>
<proteinExistence type="predicted"/>
<comment type="caution">
    <text evidence="2">The sequence shown here is derived from an EMBL/GenBank/DDBJ whole genome shotgun (WGS) entry which is preliminary data.</text>
</comment>
<dbReference type="PANTHER" id="PTHR48079">
    <property type="entry name" value="PROTEIN YEEZ"/>
    <property type="match status" value="1"/>
</dbReference>
<dbReference type="AlphaFoldDB" id="A0A2S7ITM0"/>
<dbReference type="InterPro" id="IPR001509">
    <property type="entry name" value="Epimerase_deHydtase"/>
</dbReference>
<dbReference type="OrthoDB" id="596910at2"/>